<evidence type="ECO:0000313" key="2">
    <source>
        <dbReference type="Proteomes" id="UP000008635"/>
    </source>
</evidence>
<keyword evidence="2" id="KW-1185">Reference proteome</keyword>
<organism evidence="1 2">
    <name type="scientific">Deinococcus maricopensis (strain DSM 21211 / LMG 22137 / NRRL B-23946 / LB-34)</name>
    <dbReference type="NCBI Taxonomy" id="709986"/>
    <lineage>
        <taxon>Bacteria</taxon>
        <taxon>Thermotogati</taxon>
        <taxon>Deinococcota</taxon>
        <taxon>Deinococci</taxon>
        <taxon>Deinococcales</taxon>
        <taxon>Deinococcaceae</taxon>
        <taxon>Deinococcus</taxon>
    </lineage>
</organism>
<reference evidence="1 2" key="1">
    <citation type="journal article" date="2011" name="Stand. Genomic Sci.">
        <title>Complete genome sequence of Deinococcus maricopensis type strain (LB-34).</title>
        <authorList>
            <person name="Pukall R."/>
            <person name="Zeytun A."/>
            <person name="Lucas S."/>
            <person name="Lapidus A."/>
            <person name="Hammon N."/>
            <person name="Deshpande S."/>
            <person name="Nolan M."/>
            <person name="Cheng J.F."/>
            <person name="Pitluck S."/>
            <person name="Liolios K."/>
            <person name="Pagani I."/>
            <person name="Mikhailova N."/>
            <person name="Ivanova N."/>
            <person name="Mavromatis K."/>
            <person name="Pati A."/>
            <person name="Tapia R."/>
            <person name="Han C."/>
            <person name="Goodwin L."/>
            <person name="Chen A."/>
            <person name="Palaniappan K."/>
            <person name="Land M."/>
            <person name="Hauser L."/>
            <person name="Chang Y.J."/>
            <person name="Jeffries C.D."/>
            <person name="Brambilla E.M."/>
            <person name="Rohde M."/>
            <person name="Goker M."/>
            <person name="Detter J.C."/>
            <person name="Woyke T."/>
            <person name="Bristow J."/>
            <person name="Eisen J.A."/>
            <person name="Markowitz V."/>
            <person name="Hugenholtz P."/>
            <person name="Kyrpides N.C."/>
            <person name="Klenk H.P."/>
        </authorList>
    </citation>
    <scope>NUCLEOTIDE SEQUENCE [LARGE SCALE GENOMIC DNA]</scope>
    <source>
        <strain evidence="2">DSM 21211 / LMG 22137 / NRRL B-23946 / LB-34</strain>
    </source>
</reference>
<gene>
    <name evidence="1" type="ordered locus">Deima_0702</name>
</gene>
<dbReference type="STRING" id="709986.Deima_0702"/>
<evidence type="ECO:0000313" key="1">
    <source>
        <dbReference type="EMBL" id="ADV66358.1"/>
    </source>
</evidence>
<dbReference type="Proteomes" id="UP000008635">
    <property type="component" value="Chromosome"/>
</dbReference>
<sequence length="215" mass="23519">MTEAELSSLPPGTQVITRADAAAFLTDPDRQLYLAPFLQREVTLSAAARELALPLGRVHYWAGRLVQLDLLRVTRAAPRAGRAVRHYTATAPAFFVPFALTAAETVAAQITHDQEVRQRHLSAAHARALGQLPPGHGQLIERMPETDEGLRIRSVPEGAPGTPLLSTWLERPYRHADALALRADLDALAKRYAALPEPDEGDARTYCLRLALAPM</sequence>
<proteinExistence type="predicted"/>
<name>E8U5L9_DEIML</name>
<dbReference type="KEGG" id="dmr:Deima_0702"/>
<reference evidence="2" key="2">
    <citation type="submission" date="2011-01" db="EMBL/GenBank/DDBJ databases">
        <title>The complete genome of Deinococcus maricopensis DSM 21211.</title>
        <authorList>
            <consortium name="US DOE Joint Genome Institute (JGI-PGF)"/>
            <person name="Lucas S."/>
            <person name="Copeland A."/>
            <person name="Lapidus A."/>
            <person name="Goodwin L."/>
            <person name="Pitluck S."/>
            <person name="Kyrpides N."/>
            <person name="Mavromatis K."/>
            <person name="Pagani I."/>
            <person name="Ivanova N."/>
            <person name="Ovchinnikova G."/>
            <person name="Zeytun A."/>
            <person name="Detter J.C."/>
            <person name="Han C."/>
            <person name="Land M."/>
            <person name="Hauser L."/>
            <person name="Markowitz V."/>
            <person name="Cheng J.-F."/>
            <person name="Hugenholtz P."/>
            <person name="Woyke T."/>
            <person name="Wu D."/>
            <person name="Pukall R."/>
            <person name="Gehrich-Schroeter G."/>
            <person name="Brambilla E."/>
            <person name="Klenk H.-P."/>
            <person name="Eisen J.A."/>
        </authorList>
    </citation>
    <scope>NUCLEOTIDE SEQUENCE [LARGE SCALE GENOMIC DNA]</scope>
    <source>
        <strain evidence="2">DSM 21211 / LMG 22137 / NRRL B-23946 / LB-34</strain>
    </source>
</reference>
<evidence type="ECO:0008006" key="3">
    <source>
        <dbReference type="Google" id="ProtNLM"/>
    </source>
</evidence>
<dbReference type="OrthoDB" id="69354at2"/>
<protein>
    <recommendedName>
        <fullName evidence="3">Transcriptional regulator</fullName>
    </recommendedName>
</protein>
<dbReference type="RefSeq" id="WP_013555863.1">
    <property type="nucleotide sequence ID" value="NC_014958.1"/>
</dbReference>
<accession>E8U5L9</accession>
<dbReference type="EMBL" id="CP002454">
    <property type="protein sequence ID" value="ADV66358.1"/>
    <property type="molecule type" value="Genomic_DNA"/>
</dbReference>
<dbReference type="HOGENOM" id="CLU_104982_0_0_0"/>
<dbReference type="AlphaFoldDB" id="E8U5L9"/>